<comment type="caution">
    <text evidence="3">The sequence shown here is derived from an EMBL/GenBank/DDBJ whole genome shotgun (WGS) entry which is preliminary data.</text>
</comment>
<sequence>MRFWLLLAALLFAGTVANAQAVDLSNRELEDRLDQARVQLVELQDKRQELLGPWREANALLEEAKLSQDEARIAEWEKKVSAMKPAYIENREAYFATVKEVEKLKAERERRGL</sequence>
<protein>
    <submittedName>
        <fullName evidence="3">Uncharacterized protein</fullName>
    </submittedName>
</protein>
<evidence type="ECO:0000256" key="2">
    <source>
        <dbReference type="SAM" id="SignalP"/>
    </source>
</evidence>
<accession>A0A8J6PEI8</accession>
<proteinExistence type="predicted"/>
<evidence type="ECO:0000256" key="1">
    <source>
        <dbReference type="SAM" id="Coils"/>
    </source>
</evidence>
<feature type="chain" id="PRO_5035284943" evidence="2">
    <location>
        <begin position="22"/>
        <end position="113"/>
    </location>
</feature>
<dbReference type="RefSeq" id="WP_188162826.1">
    <property type="nucleotide sequence ID" value="NZ_JACVVX010000001.1"/>
</dbReference>
<evidence type="ECO:0000313" key="4">
    <source>
        <dbReference type="Proteomes" id="UP000643405"/>
    </source>
</evidence>
<dbReference type="EMBL" id="JACVVX010000001">
    <property type="protein sequence ID" value="MBD0413389.1"/>
    <property type="molecule type" value="Genomic_DNA"/>
</dbReference>
<keyword evidence="4" id="KW-1185">Reference proteome</keyword>
<gene>
    <name evidence="3" type="ORF">ICI42_01800</name>
</gene>
<dbReference type="AlphaFoldDB" id="A0A8J6PEI8"/>
<keyword evidence="1" id="KW-0175">Coiled coil</keyword>
<evidence type="ECO:0000313" key="3">
    <source>
        <dbReference type="EMBL" id="MBD0413389.1"/>
    </source>
</evidence>
<feature type="coiled-coil region" evidence="1">
    <location>
        <begin position="19"/>
        <end position="46"/>
    </location>
</feature>
<reference evidence="3" key="1">
    <citation type="submission" date="2020-09" db="EMBL/GenBank/DDBJ databases">
        <title>Genome seq and assembly of Tianweitania sp.</title>
        <authorList>
            <person name="Chhetri G."/>
        </authorList>
    </citation>
    <scope>NUCLEOTIDE SEQUENCE</scope>
    <source>
        <strain evidence="3">Rool2</strain>
    </source>
</reference>
<keyword evidence="2" id="KW-0732">Signal</keyword>
<dbReference type="Proteomes" id="UP000643405">
    <property type="component" value="Unassembled WGS sequence"/>
</dbReference>
<organism evidence="3 4">
    <name type="scientific">Oryzicola mucosus</name>
    <dbReference type="NCBI Taxonomy" id="2767425"/>
    <lineage>
        <taxon>Bacteria</taxon>
        <taxon>Pseudomonadati</taxon>
        <taxon>Pseudomonadota</taxon>
        <taxon>Alphaproteobacteria</taxon>
        <taxon>Hyphomicrobiales</taxon>
        <taxon>Phyllobacteriaceae</taxon>
        <taxon>Oryzicola</taxon>
    </lineage>
</organism>
<feature type="signal peptide" evidence="2">
    <location>
        <begin position="1"/>
        <end position="21"/>
    </location>
</feature>
<name>A0A8J6PEI8_9HYPH</name>